<keyword evidence="2" id="KW-0812">Transmembrane</keyword>
<evidence type="ECO:0000313" key="4">
    <source>
        <dbReference type="EMBL" id="KFI82491.1"/>
    </source>
</evidence>
<dbReference type="Pfam" id="PF13399">
    <property type="entry name" value="LytR_C"/>
    <property type="match status" value="1"/>
</dbReference>
<evidence type="ECO:0000313" key="5">
    <source>
        <dbReference type="Proteomes" id="UP000029050"/>
    </source>
</evidence>
<dbReference type="Proteomes" id="UP000029050">
    <property type="component" value="Unassembled WGS sequence"/>
</dbReference>
<dbReference type="Gene3D" id="3.30.70.2390">
    <property type="match status" value="1"/>
</dbReference>
<comment type="caution">
    <text evidence="4">The sequence shown here is derived from an EMBL/GenBank/DDBJ whole genome shotgun (WGS) entry which is preliminary data.</text>
</comment>
<dbReference type="RefSeq" id="WP_033496640.1">
    <property type="nucleotide sequence ID" value="NZ_JALCNH010000020.1"/>
</dbReference>
<organism evidence="4 5">
    <name type="scientific">Bifidobacterium psychraerophilum</name>
    <dbReference type="NCBI Taxonomy" id="218140"/>
    <lineage>
        <taxon>Bacteria</taxon>
        <taxon>Bacillati</taxon>
        <taxon>Actinomycetota</taxon>
        <taxon>Actinomycetes</taxon>
        <taxon>Bifidobacteriales</taxon>
        <taxon>Bifidobacteriaceae</taxon>
        <taxon>Bifidobacterium</taxon>
    </lineage>
</organism>
<name>A0A087CGU1_9BIFI</name>
<dbReference type="GeneID" id="98300547"/>
<evidence type="ECO:0000256" key="1">
    <source>
        <dbReference type="SAM" id="MobiDB-lite"/>
    </source>
</evidence>
<protein>
    <submittedName>
        <fullName evidence="4">Protein RibF</fullName>
    </submittedName>
</protein>
<keyword evidence="5" id="KW-1185">Reference proteome</keyword>
<evidence type="ECO:0000259" key="3">
    <source>
        <dbReference type="Pfam" id="PF13399"/>
    </source>
</evidence>
<accession>A0A087CGU1</accession>
<feature type="region of interest" description="Disordered" evidence="1">
    <location>
        <begin position="72"/>
        <end position="133"/>
    </location>
</feature>
<feature type="region of interest" description="Disordered" evidence="1">
    <location>
        <begin position="1"/>
        <end position="27"/>
    </location>
</feature>
<dbReference type="AlphaFoldDB" id="A0A087CGU1"/>
<dbReference type="eggNOG" id="ENOG50330SA">
    <property type="taxonomic scope" value="Bacteria"/>
</dbReference>
<dbReference type="InterPro" id="IPR027381">
    <property type="entry name" value="LytR/CpsA/Psr_C"/>
</dbReference>
<sequence length="222" mass="22327">MTQKRSAGDAHDTYPSDEFDNPPAGPVGVHRGPRSLAVRVVPYVVVLLVAAVLGLAAWGMFSGNLNNLSLPWSSNQSSQTASTTASSTSSSAKASESSSTASASDTASASSSDASASTSSASPSASESSSATQTVNKATSIRVINGTGTSGYAAQKRTVLTQAGYTNVTASNPSGNLPTSSVVWYQNETDKATAEDVASSLGISTVTQVANISAPVVAVLMN</sequence>
<dbReference type="STRING" id="218140.BPSY_1341"/>
<feature type="transmembrane region" description="Helical" evidence="2">
    <location>
        <begin position="40"/>
        <end position="61"/>
    </location>
</feature>
<dbReference type="EMBL" id="JGZI01000009">
    <property type="protein sequence ID" value="KFI82491.1"/>
    <property type="molecule type" value="Genomic_DNA"/>
</dbReference>
<gene>
    <name evidence="4" type="ORF">BPSY_1341</name>
</gene>
<dbReference type="OrthoDB" id="3242784at2"/>
<feature type="compositionally biased region" description="Low complexity" evidence="1">
    <location>
        <begin position="72"/>
        <end position="132"/>
    </location>
</feature>
<keyword evidence="2" id="KW-1133">Transmembrane helix</keyword>
<feature type="compositionally biased region" description="Basic and acidic residues" evidence="1">
    <location>
        <begin position="1"/>
        <end position="14"/>
    </location>
</feature>
<evidence type="ECO:0000256" key="2">
    <source>
        <dbReference type="SAM" id="Phobius"/>
    </source>
</evidence>
<reference evidence="4 5" key="1">
    <citation type="submission" date="2014-03" db="EMBL/GenBank/DDBJ databases">
        <title>Genomics of Bifidobacteria.</title>
        <authorList>
            <person name="Ventura M."/>
            <person name="Milani C."/>
            <person name="Lugli G.A."/>
        </authorList>
    </citation>
    <scope>NUCLEOTIDE SEQUENCE [LARGE SCALE GENOMIC DNA]</scope>
    <source>
        <strain evidence="4 5">LMG 21775</strain>
    </source>
</reference>
<feature type="domain" description="LytR/CpsA/Psr regulator C-terminal" evidence="3">
    <location>
        <begin position="139"/>
        <end position="216"/>
    </location>
</feature>
<keyword evidence="2" id="KW-0472">Membrane</keyword>
<proteinExistence type="predicted"/>